<sequence length="532" mass="60573">MSPHSVSPLSYTPTISRMTLNNSNAIQPTMMSTTLRQQQHHHHHTNSRSQTQLTLQKLSNLIPPSSTNLQINLIEPILYFRGNTQESVGCFLRGHLILNLPKPTKIRKIEMKFVGRMKTFWPEGKLYYGSTSNRNNLCEEREIMSHNWTFLSPSPSTPSSETLPPSPPLNSDSNRFRILRRSSSSLTSSKPHLILAGVHKYPFELFIPGNIPETIDTERGTVNYKLSATAVRSGLSSNLHVSQNVTIIRTFLEERNSEGTAIANEWNNQLGYEITIPKKAYPIGDSIEIDLKLSPRAKKTKITGIKIQIEEEAVYKTNGQKYLESRTLSIHKVNNFVEQRTMSGKNDSINYNDTIQEGTSSSVFNTEDEGGNSLGNLFYHQNISLPIPKCTNPIYFSYKSSSINISHYLKFIFTMKSPLNNSDDYEDDKKMKKKTDVKVDVPITILSCRCADDLPQYEDESYNLHRYSDDSPSYESPPSYEQSTDNRPDYLRRQTVQQYSILNSEIRDNSTNTFATIASQLRHPQLERLLTV</sequence>
<protein>
    <submittedName>
        <fullName evidence="3">S-antigen, C-terminal domain-containing protein</fullName>
    </submittedName>
</protein>
<feature type="compositionally biased region" description="Low complexity" evidence="1">
    <location>
        <begin position="470"/>
        <end position="481"/>
    </location>
</feature>
<dbReference type="PANTHER" id="PTHR11188">
    <property type="entry name" value="ARRESTIN DOMAIN CONTAINING PROTEIN"/>
    <property type="match status" value="1"/>
</dbReference>
<feature type="region of interest" description="Disordered" evidence="1">
    <location>
        <begin position="149"/>
        <end position="174"/>
    </location>
</feature>
<feature type="region of interest" description="Disordered" evidence="1">
    <location>
        <begin position="464"/>
        <end position="489"/>
    </location>
</feature>
<reference evidence="3 4" key="1">
    <citation type="submission" date="2018-06" db="EMBL/GenBank/DDBJ databases">
        <title>Comparative genomics reveals the genomic features of Rhizophagus irregularis, R. cerebriforme, R. diaphanum and Gigaspora rosea, and their symbiotic lifestyle signature.</title>
        <authorList>
            <person name="Morin E."/>
            <person name="San Clemente H."/>
            <person name="Chen E.C.H."/>
            <person name="De La Providencia I."/>
            <person name="Hainaut M."/>
            <person name="Kuo A."/>
            <person name="Kohler A."/>
            <person name="Murat C."/>
            <person name="Tang N."/>
            <person name="Roy S."/>
            <person name="Loubradou J."/>
            <person name="Henrissat B."/>
            <person name="Grigoriev I.V."/>
            <person name="Corradi N."/>
            <person name="Roux C."/>
            <person name="Martin F.M."/>
        </authorList>
    </citation>
    <scope>NUCLEOTIDE SEQUENCE [LARGE SCALE GENOMIC DNA]</scope>
    <source>
        <strain evidence="3 4">DAOM 227022</strain>
    </source>
</reference>
<dbReference type="InterPro" id="IPR011021">
    <property type="entry name" value="Arrestin-like_N"/>
</dbReference>
<evidence type="ECO:0000313" key="4">
    <source>
        <dbReference type="Proteomes" id="UP000265703"/>
    </source>
</evidence>
<proteinExistence type="predicted"/>
<organism evidence="3 4">
    <name type="scientific">Glomus cerebriforme</name>
    <dbReference type="NCBI Taxonomy" id="658196"/>
    <lineage>
        <taxon>Eukaryota</taxon>
        <taxon>Fungi</taxon>
        <taxon>Fungi incertae sedis</taxon>
        <taxon>Mucoromycota</taxon>
        <taxon>Glomeromycotina</taxon>
        <taxon>Glomeromycetes</taxon>
        <taxon>Glomerales</taxon>
        <taxon>Glomeraceae</taxon>
        <taxon>Glomus</taxon>
    </lineage>
</organism>
<feature type="domain" description="Arrestin C-terminal-like" evidence="2">
    <location>
        <begin position="266"/>
        <end position="450"/>
    </location>
</feature>
<gene>
    <name evidence="3" type="ORF">C1645_822787</name>
</gene>
<evidence type="ECO:0000259" key="2">
    <source>
        <dbReference type="SMART" id="SM01017"/>
    </source>
</evidence>
<dbReference type="PANTHER" id="PTHR11188:SF17">
    <property type="entry name" value="FI21816P1"/>
    <property type="match status" value="1"/>
</dbReference>
<comment type="caution">
    <text evidence="3">The sequence shown here is derived from an EMBL/GenBank/DDBJ whole genome shotgun (WGS) entry which is preliminary data.</text>
</comment>
<accession>A0A397T0M6</accession>
<dbReference type="STRING" id="658196.A0A397T0M6"/>
<dbReference type="GO" id="GO:0005886">
    <property type="term" value="C:plasma membrane"/>
    <property type="evidence" value="ECO:0007669"/>
    <property type="project" value="TreeGrafter"/>
</dbReference>
<dbReference type="Gene3D" id="2.60.40.640">
    <property type="match status" value="2"/>
</dbReference>
<dbReference type="Proteomes" id="UP000265703">
    <property type="component" value="Unassembled WGS sequence"/>
</dbReference>
<evidence type="ECO:0000256" key="1">
    <source>
        <dbReference type="SAM" id="MobiDB-lite"/>
    </source>
</evidence>
<evidence type="ECO:0000313" key="3">
    <source>
        <dbReference type="EMBL" id="RIA90869.1"/>
    </source>
</evidence>
<dbReference type="InterPro" id="IPR011022">
    <property type="entry name" value="Arrestin_C-like"/>
</dbReference>
<feature type="region of interest" description="Disordered" evidence="1">
    <location>
        <begin position="33"/>
        <end position="52"/>
    </location>
</feature>
<feature type="compositionally biased region" description="Low complexity" evidence="1">
    <location>
        <begin position="149"/>
        <end position="173"/>
    </location>
</feature>
<dbReference type="InterPro" id="IPR014752">
    <property type="entry name" value="Arrestin-like_C"/>
</dbReference>
<dbReference type="GO" id="GO:0030674">
    <property type="term" value="F:protein-macromolecule adaptor activity"/>
    <property type="evidence" value="ECO:0007669"/>
    <property type="project" value="TreeGrafter"/>
</dbReference>
<dbReference type="SUPFAM" id="SSF81296">
    <property type="entry name" value="E set domains"/>
    <property type="match status" value="1"/>
</dbReference>
<dbReference type="Pfam" id="PF00339">
    <property type="entry name" value="Arrestin_N"/>
    <property type="match status" value="1"/>
</dbReference>
<dbReference type="InterPro" id="IPR050357">
    <property type="entry name" value="Arrestin_domain-protein"/>
</dbReference>
<dbReference type="GO" id="GO:0031625">
    <property type="term" value="F:ubiquitin protein ligase binding"/>
    <property type="evidence" value="ECO:0007669"/>
    <property type="project" value="TreeGrafter"/>
</dbReference>
<dbReference type="GO" id="GO:0070086">
    <property type="term" value="P:ubiquitin-dependent endocytosis"/>
    <property type="evidence" value="ECO:0007669"/>
    <property type="project" value="TreeGrafter"/>
</dbReference>
<dbReference type="OrthoDB" id="2333384at2759"/>
<dbReference type="EMBL" id="QKYT01000168">
    <property type="protein sequence ID" value="RIA90869.1"/>
    <property type="molecule type" value="Genomic_DNA"/>
</dbReference>
<keyword evidence="4" id="KW-1185">Reference proteome</keyword>
<dbReference type="Pfam" id="PF02752">
    <property type="entry name" value="Arrestin_C"/>
    <property type="match status" value="1"/>
</dbReference>
<name>A0A397T0M6_9GLOM</name>
<dbReference type="AlphaFoldDB" id="A0A397T0M6"/>
<dbReference type="SMART" id="SM01017">
    <property type="entry name" value="Arrestin_C"/>
    <property type="match status" value="1"/>
</dbReference>
<dbReference type="GO" id="GO:0005829">
    <property type="term" value="C:cytosol"/>
    <property type="evidence" value="ECO:0007669"/>
    <property type="project" value="TreeGrafter"/>
</dbReference>
<dbReference type="InterPro" id="IPR014756">
    <property type="entry name" value="Ig_E-set"/>
</dbReference>